<name>A0A837ADV4_9LACO</name>
<feature type="signal peptide" evidence="2">
    <location>
        <begin position="1"/>
        <end position="36"/>
    </location>
</feature>
<evidence type="ECO:0000256" key="1">
    <source>
        <dbReference type="SAM" id="MobiDB-lite"/>
    </source>
</evidence>
<gene>
    <name evidence="3" type="ORF">LAKU_6c00200</name>
</gene>
<organism evidence="3 4">
    <name type="scientific">Apilactobacillus kunkeei EFB6</name>
    <dbReference type="NCBI Taxonomy" id="1419324"/>
    <lineage>
        <taxon>Bacteria</taxon>
        <taxon>Bacillati</taxon>
        <taxon>Bacillota</taxon>
        <taxon>Bacilli</taxon>
        <taxon>Lactobacillales</taxon>
        <taxon>Lactobacillaceae</taxon>
        <taxon>Apilactobacillus</taxon>
    </lineage>
</organism>
<feature type="chain" id="PRO_5032377244" evidence="2">
    <location>
        <begin position="37"/>
        <end position="263"/>
    </location>
</feature>
<proteinExistence type="predicted"/>
<evidence type="ECO:0000313" key="4">
    <source>
        <dbReference type="Proteomes" id="UP000026921"/>
    </source>
</evidence>
<keyword evidence="2" id="KW-0732">Signal</keyword>
<evidence type="ECO:0000313" key="3">
    <source>
        <dbReference type="EMBL" id="KDB01162.1"/>
    </source>
</evidence>
<sequence length="263" mass="29588">MKMNKSILTGMTALSLFATSAAVSMSILATAGKVVANENISAHADDQVNTTQTATDNKTQNTSNNQVSTQANSDPDQDTNSSDITDGNTPDDSITEEVIPPNAEENAQKEAASEQYIRNMNKRALGPTPKYSSPYKNKDYQYIVKHKKNVTKYFLSRMSKKFKKGTKHVKIKTFYVKQRAYMTQYLTIKAMKLGSTKHIHYIPTNNKKKAHFIIDYTDTTGYSYNPLHYTVLLQADIFLARAKQDNNYLPKFSKVLILGTKPY</sequence>
<comment type="caution">
    <text evidence="3">The sequence shown here is derived from an EMBL/GenBank/DDBJ whole genome shotgun (WGS) entry which is preliminary data.</text>
</comment>
<dbReference type="Proteomes" id="UP000026921">
    <property type="component" value="Unassembled WGS sequence"/>
</dbReference>
<feature type="compositionally biased region" description="Polar residues" evidence="1">
    <location>
        <begin position="47"/>
        <end position="92"/>
    </location>
</feature>
<dbReference type="AlphaFoldDB" id="A0A837ADV4"/>
<reference evidence="3 4" key="1">
    <citation type="journal article" date="2015" name="Stand. Genomic Sci.">
        <title>High quality draft genome of Lactobacillus kunkeei EFB6, isolated from a German European foulbrood outbreak of honeybees.</title>
        <authorList>
            <person name="Djukic M."/>
            <person name="Poehlein A."/>
            <person name="Strauss J."/>
            <person name="Tann F.J."/>
            <person name="Leimbach A."/>
            <person name="Hoppert M."/>
            <person name="Daniel R."/>
        </authorList>
    </citation>
    <scope>NUCLEOTIDE SEQUENCE [LARGE SCALE GENOMIC DNA]</scope>
    <source>
        <strain evidence="3 4">EFB6</strain>
    </source>
</reference>
<evidence type="ECO:0000256" key="2">
    <source>
        <dbReference type="SAM" id="SignalP"/>
    </source>
</evidence>
<accession>A0A837ADV4</accession>
<protein>
    <submittedName>
        <fullName evidence="3">Uncharacterized protein</fullName>
    </submittedName>
</protein>
<dbReference type="EMBL" id="AZBY01000006">
    <property type="protein sequence ID" value="KDB01162.1"/>
    <property type="molecule type" value="Genomic_DNA"/>
</dbReference>
<dbReference type="RefSeq" id="WP_034534184.1">
    <property type="nucleotide sequence ID" value="NZ_AZBY01000006.1"/>
</dbReference>
<feature type="region of interest" description="Disordered" evidence="1">
    <location>
        <begin position="46"/>
        <end position="112"/>
    </location>
</feature>